<dbReference type="PANTHER" id="PTHR30290">
    <property type="entry name" value="PERIPLASMIC BINDING COMPONENT OF ABC TRANSPORTER"/>
    <property type="match status" value="1"/>
</dbReference>
<dbReference type="InterPro" id="IPR000914">
    <property type="entry name" value="SBP_5_dom"/>
</dbReference>
<evidence type="ECO:0000313" key="12">
    <source>
        <dbReference type="Proteomes" id="UP000887009"/>
    </source>
</evidence>
<dbReference type="EMBL" id="JAOCIZ010000110">
    <property type="protein sequence ID" value="MDH1507295.1"/>
    <property type="molecule type" value="Genomic_DNA"/>
</dbReference>
<sequence>MQQRLEQHYLRLLRRFDLQAADTTLQSLAETLFCTRRHVRVLLNQMSQAGWLAWQGEAGRGRHSRLQLLVSEAQLDQARASTLLEAGELDAAVQALGADPRQLAALIRSQLGQHSHNDRQLLRVPYYRPLVDLHPQHANRRTEIHLLRQIFNGLTRINEDNGELEPDLAHHWHSDNQAHWTFYLRPAVRFHHGRLMVAADVVASLLALRQQPLFAHLAAVTAQGERTIRIDLTEPDCRLPWLLAHHSALILPAEEAIRPEFASLPLGTGPYRVSRQDALCLKLSAFDDYFGYRALLDEVEIWQLPELGAGTAQGSLQICSLKLEPAQGLRPDAEPSERERELEQGGYFLLCDPRSRHWGNPARRRWLQQCCSPFQILARVDSPASRFWSPAASLLTGWHHLDDSPGEPLPETTLVLCYYADQPEYPLLAGVMGELLAEQCIRLECRCVSYADWCRGEVEADLWLGSMNLGKPADFTLMTWLLGLPLLRRVMAADDADELLRVQAHWRQGERVLEPWLARRIGQGWLQPLFHHWLRLQRPLGAQGVRLNALGWFDFKSAWLAPAPDPE</sequence>
<comment type="caution">
    <text evidence="9">The sequence shown here is derived from an EMBL/GenBank/DDBJ whole genome shotgun (WGS) entry which is preliminary data.</text>
</comment>
<gene>
    <name evidence="10" type="primary">sgrR</name>
    <name evidence="8" type="ORF">KAM343_08580</name>
    <name evidence="9" type="ORF">KAM348_29610</name>
    <name evidence="10" type="ORF">N5I20_19810</name>
    <name evidence="11" type="ORF">SJS77_17505</name>
</gene>
<dbReference type="InterPro" id="IPR025370">
    <property type="entry name" value="SgrR_HTH_N"/>
</dbReference>
<evidence type="ECO:0000256" key="2">
    <source>
        <dbReference type="ARBA" id="ARBA00023015"/>
    </source>
</evidence>
<dbReference type="Proteomes" id="UP000887009">
    <property type="component" value="Unassembled WGS sequence"/>
</dbReference>
<dbReference type="EMBL" id="BPNL01000036">
    <property type="protein sequence ID" value="GJA55538.1"/>
    <property type="molecule type" value="Genomic_DNA"/>
</dbReference>
<evidence type="ECO:0000313" key="9">
    <source>
        <dbReference type="EMBL" id="GJA55538.1"/>
    </source>
</evidence>
<dbReference type="Gene3D" id="3.40.190.10">
    <property type="entry name" value="Periplasmic binding protein-like II"/>
    <property type="match status" value="1"/>
</dbReference>
<organism evidence="9 12">
    <name type="scientific">Aeromonas caviae</name>
    <name type="common">Aeromonas punctata</name>
    <dbReference type="NCBI Taxonomy" id="648"/>
    <lineage>
        <taxon>Bacteria</taxon>
        <taxon>Pseudomonadati</taxon>
        <taxon>Pseudomonadota</taxon>
        <taxon>Gammaproteobacteria</taxon>
        <taxon>Aeromonadales</taxon>
        <taxon>Aeromonadaceae</taxon>
        <taxon>Aeromonas</taxon>
    </lineage>
</organism>
<evidence type="ECO:0000313" key="10">
    <source>
        <dbReference type="EMBL" id="MDH1507295.1"/>
    </source>
</evidence>
<protein>
    <submittedName>
        <fullName evidence="9">ABC transporter substrate-binding protein</fullName>
    </submittedName>
    <submittedName>
        <fullName evidence="10">HTH-type transcriptional regulator SgrR</fullName>
    </submittedName>
</protein>
<dbReference type="InterPro" id="IPR039424">
    <property type="entry name" value="SBP_5"/>
</dbReference>
<dbReference type="Proteomes" id="UP001277183">
    <property type="component" value="Unassembled WGS sequence"/>
</dbReference>
<feature type="domain" description="Transcriptional regulator SgrR N-terminal HTH" evidence="7">
    <location>
        <begin position="4"/>
        <end position="117"/>
    </location>
</feature>
<dbReference type="Pfam" id="PF00496">
    <property type="entry name" value="SBP_bac_5"/>
    <property type="match status" value="1"/>
</dbReference>
<feature type="domain" description="Solute-binding protein family 5" evidence="6">
    <location>
        <begin position="163"/>
        <end position="305"/>
    </location>
</feature>
<keyword evidence="1" id="KW-0678">Repressor</keyword>
<accession>A0A443XUI8</accession>
<dbReference type="NCBIfam" id="NF010149">
    <property type="entry name" value="PRK13626.1"/>
    <property type="match status" value="1"/>
</dbReference>
<evidence type="ECO:0000256" key="4">
    <source>
        <dbReference type="ARBA" id="ARBA00023159"/>
    </source>
</evidence>
<keyword evidence="5" id="KW-0804">Transcription</keyword>
<keyword evidence="3" id="KW-0238">DNA-binding</keyword>
<dbReference type="GO" id="GO:1904680">
    <property type="term" value="F:peptide transmembrane transporter activity"/>
    <property type="evidence" value="ECO:0007669"/>
    <property type="project" value="TreeGrafter"/>
</dbReference>
<dbReference type="CDD" id="cd08507">
    <property type="entry name" value="PBP2_SgrR_like"/>
    <property type="match status" value="1"/>
</dbReference>
<dbReference type="AlphaFoldDB" id="A0A443XUI8"/>
<keyword evidence="4" id="KW-0010">Activator</keyword>
<evidence type="ECO:0000259" key="7">
    <source>
        <dbReference type="Pfam" id="PF12793"/>
    </source>
</evidence>
<evidence type="ECO:0000313" key="8">
    <source>
        <dbReference type="EMBL" id="GJA40062.1"/>
    </source>
</evidence>
<dbReference type="EMBL" id="JAWZVU010000118">
    <property type="protein sequence ID" value="MDX7722229.1"/>
    <property type="molecule type" value="Genomic_DNA"/>
</dbReference>
<evidence type="ECO:0000313" key="11">
    <source>
        <dbReference type="EMBL" id="MDX7722229.1"/>
    </source>
</evidence>
<evidence type="ECO:0000256" key="3">
    <source>
        <dbReference type="ARBA" id="ARBA00023125"/>
    </source>
</evidence>
<dbReference type="InterPro" id="IPR023767">
    <property type="entry name" value="Tscrpt_reg_SgrR"/>
</dbReference>
<dbReference type="GO" id="GO:0015833">
    <property type="term" value="P:peptide transport"/>
    <property type="evidence" value="ECO:0007669"/>
    <property type="project" value="TreeGrafter"/>
</dbReference>
<evidence type="ECO:0000256" key="1">
    <source>
        <dbReference type="ARBA" id="ARBA00022491"/>
    </source>
</evidence>
<evidence type="ECO:0000259" key="6">
    <source>
        <dbReference type="Pfam" id="PF00496"/>
    </source>
</evidence>
<dbReference type="Proteomes" id="UP000886939">
    <property type="component" value="Unassembled WGS sequence"/>
</dbReference>
<keyword evidence="2" id="KW-0805">Transcription regulation</keyword>
<name>A0A443XUI8_AERCA</name>
<dbReference type="GO" id="GO:0003677">
    <property type="term" value="F:DNA binding"/>
    <property type="evidence" value="ECO:0007669"/>
    <property type="project" value="UniProtKB-KW"/>
</dbReference>
<dbReference type="RefSeq" id="WP_104452074.1">
    <property type="nucleotide sequence ID" value="NZ_BPNG01000006.1"/>
</dbReference>
<proteinExistence type="predicted"/>
<dbReference type="Pfam" id="PF12793">
    <property type="entry name" value="SgrR_N"/>
    <property type="match status" value="1"/>
</dbReference>
<reference evidence="9" key="1">
    <citation type="submission" date="2021-07" db="EMBL/GenBank/DDBJ databases">
        <title>Draft genome sequence of carbapenem-resistant Aeromonas spp. in Japan.</title>
        <authorList>
            <person name="Maehana S."/>
            <person name="Suzuki M."/>
            <person name="Kitasato H."/>
        </authorList>
    </citation>
    <scope>NUCLEOTIDE SEQUENCE</scope>
    <source>
        <strain evidence="8">KAM343</strain>
        <strain evidence="9">KAM348</strain>
    </source>
</reference>
<dbReference type="Proteomes" id="UP001161704">
    <property type="component" value="Unassembled WGS sequence"/>
</dbReference>
<reference evidence="11" key="3">
    <citation type="submission" date="2023-11" db="EMBL/GenBank/DDBJ databases">
        <title>WGS of Aeromonas in Northern Israel.</title>
        <authorList>
            <person name="Hershko Y."/>
        </authorList>
    </citation>
    <scope>NUCLEOTIDE SEQUENCE</scope>
    <source>
        <strain evidence="11">77416</strain>
    </source>
</reference>
<dbReference type="SUPFAM" id="SSF53850">
    <property type="entry name" value="Periplasmic binding protein-like II"/>
    <property type="match status" value="1"/>
</dbReference>
<dbReference type="EMBL" id="BPNI01000009">
    <property type="protein sequence ID" value="GJA40062.1"/>
    <property type="molecule type" value="Genomic_DNA"/>
</dbReference>
<evidence type="ECO:0000256" key="5">
    <source>
        <dbReference type="ARBA" id="ARBA00023163"/>
    </source>
</evidence>
<dbReference type="PANTHER" id="PTHR30290:SF72">
    <property type="entry name" value="HTH-TYPE TRANSCRIPTIONAL REGULATOR SGRR"/>
    <property type="match status" value="1"/>
</dbReference>
<reference evidence="10" key="2">
    <citation type="submission" date="2022-09" db="EMBL/GenBank/DDBJ databases">
        <title>Intensive care unit water sources are persistently colonized with multi-drug resistant bacteria and are the site of extensive horizontal gene transfer of antibiotic resistance genes.</title>
        <authorList>
            <person name="Diorio-Toth L."/>
        </authorList>
    </citation>
    <scope>NUCLEOTIDE SEQUENCE</scope>
    <source>
        <strain evidence="10">GD03710</strain>
    </source>
</reference>